<reference evidence="3" key="1">
    <citation type="journal article" date="2019" name="Int. J. Syst. Evol. Microbiol.">
        <title>The Global Catalogue of Microorganisms (GCM) 10K type strain sequencing project: providing services to taxonomists for standard genome sequencing and annotation.</title>
        <authorList>
            <consortium name="The Broad Institute Genomics Platform"/>
            <consortium name="The Broad Institute Genome Sequencing Center for Infectious Disease"/>
            <person name="Wu L."/>
            <person name="Ma J."/>
        </authorList>
    </citation>
    <scope>NUCLEOTIDE SEQUENCE [LARGE SCALE GENOMIC DNA]</scope>
    <source>
        <strain evidence="3">JCM 13004</strain>
    </source>
</reference>
<name>A0ABP4H546_9ACTN</name>
<evidence type="ECO:0008006" key="4">
    <source>
        <dbReference type="Google" id="ProtNLM"/>
    </source>
</evidence>
<feature type="region of interest" description="Disordered" evidence="1">
    <location>
        <begin position="1"/>
        <end position="21"/>
    </location>
</feature>
<dbReference type="Proteomes" id="UP001500037">
    <property type="component" value="Unassembled WGS sequence"/>
</dbReference>
<evidence type="ECO:0000313" key="2">
    <source>
        <dbReference type="EMBL" id="GAA1250730.1"/>
    </source>
</evidence>
<dbReference type="Pfam" id="PF13822">
    <property type="entry name" value="ACC_epsilon"/>
    <property type="match status" value="1"/>
</dbReference>
<dbReference type="RefSeq" id="WP_344443885.1">
    <property type="nucleotide sequence ID" value="NZ_BAAALF010000092.1"/>
</dbReference>
<protein>
    <recommendedName>
        <fullName evidence="4">Acyl-CoA carboxylase epsilon subunit-like protein</fullName>
    </recommendedName>
</protein>
<proteinExistence type="predicted"/>
<organism evidence="2 3">
    <name type="scientific">Kitasatospora nipponensis</name>
    <dbReference type="NCBI Taxonomy" id="258049"/>
    <lineage>
        <taxon>Bacteria</taxon>
        <taxon>Bacillati</taxon>
        <taxon>Actinomycetota</taxon>
        <taxon>Actinomycetes</taxon>
        <taxon>Kitasatosporales</taxon>
        <taxon>Streptomycetaceae</taxon>
        <taxon>Kitasatospora</taxon>
    </lineage>
</organism>
<comment type="caution">
    <text evidence="2">The sequence shown here is derived from an EMBL/GenBank/DDBJ whole genome shotgun (WGS) entry which is preliminary data.</text>
</comment>
<dbReference type="EMBL" id="BAAALF010000092">
    <property type="protein sequence ID" value="GAA1250730.1"/>
    <property type="molecule type" value="Genomic_DNA"/>
</dbReference>
<accession>A0ABP4H546</accession>
<sequence>MSRERAAGAGRAPGEEPRLRVLRGRPDPVELAALVLVLRRAAAAAGGPAGGSRPVAPVQSPWDREGVPGGHRPAGSWYREGCGW</sequence>
<keyword evidence="3" id="KW-1185">Reference proteome</keyword>
<evidence type="ECO:0000313" key="3">
    <source>
        <dbReference type="Proteomes" id="UP001500037"/>
    </source>
</evidence>
<feature type="region of interest" description="Disordered" evidence="1">
    <location>
        <begin position="44"/>
        <end position="84"/>
    </location>
</feature>
<gene>
    <name evidence="2" type="ORF">GCM10009665_46750</name>
</gene>
<evidence type="ECO:0000256" key="1">
    <source>
        <dbReference type="SAM" id="MobiDB-lite"/>
    </source>
</evidence>
<feature type="compositionally biased region" description="Low complexity" evidence="1">
    <location>
        <begin position="44"/>
        <end position="58"/>
    </location>
</feature>
<dbReference type="InterPro" id="IPR032716">
    <property type="entry name" value="ACC_epsilon"/>
</dbReference>